<evidence type="ECO:0000313" key="3">
    <source>
        <dbReference type="Proteomes" id="UP000770661"/>
    </source>
</evidence>
<evidence type="ECO:0000313" key="2">
    <source>
        <dbReference type="EMBL" id="KAG0721394.1"/>
    </source>
</evidence>
<comment type="caution">
    <text evidence="2">The sequence shown here is derived from an EMBL/GenBank/DDBJ whole genome shotgun (WGS) entry which is preliminary data.</text>
</comment>
<sequence length="320" mass="35097">MDRGSLAQLWFQLSAILPKPKQSLVSAARNWSQGKEENTTIRRTSQDQDLLSTSLPHIGPKLFNNLPGKLRNLTECSVQKFKHHLDNHLQTIPDEPPVPGYASVSRADTNSISDQVNLQHRDAGYGCSGGAPRLCTREYPQDGNNFIVRPISLKARIHGAIWSYDHRTDMVGSNQIGSALFAATNEQGKDPSSLPLGSRWRGFDPRFGSPRPFLPLAQRMGGNRRGDGLAEQETVAETQLRRGDESGPVLGTAWPSGSVAATVGWGHGSKGGALTRPHTHRRGLSGQQKVARHRSPDETHTHTGRLMKIYSTRQTPVVTT</sequence>
<dbReference type="AlphaFoldDB" id="A0A8J4YBZ7"/>
<dbReference type="Proteomes" id="UP000770661">
    <property type="component" value="Unassembled WGS sequence"/>
</dbReference>
<keyword evidence="3" id="KW-1185">Reference proteome</keyword>
<dbReference type="EMBL" id="JACEEZ010011263">
    <property type="protein sequence ID" value="KAG0721394.1"/>
    <property type="molecule type" value="Genomic_DNA"/>
</dbReference>
<reference evidence="2" key="1">
    <citation type="submission" date="2020-07" db="EMBL/GenBank/DDBJ databases">
        <title>The High-quality genome of the commercially important snow crab, Chionoecetes opilio.</title>
        <authorList>
            <person name="Jeong J.-H."/>
            <person name="Ryu S."/>
        </authorList>
    </citation>
    <scope>NUCLEOTIDE SEQUENCE</scope>
    <source>
        <strain evidence="2">MADBK_172401_WGS</strain>
        <tissue evidence="2">Digestive gland</tissue>
    </source>
</reference>
<proteinExistence type="predicted"/>
<organism evidence="2 3">
    <name type="scientific">Chionoecetes opilio</name>
    <name type="common">Atlantic snow crab</name>
    <name type="synonym">Cancer opilio</name>
    <dbReference type="NCBI Taxonomy" id="41210"/>
    <lineage>
        <taxon>Eukaryota</taxon>
        <taxon>Metazoa</taxon>
        <taxon>Ecdysozoa</taxon>
        <taxon>Arthropoda</taxon>
        <taxon>Crustacea</taxon>
        <taxon>Multicrustacea</taxon>
        <taxon>Malacostraca</taxon>
        <taxon>Eumalacostraca</taxon>
        <taxon>Eucarida</taxon>
        <taxon>Decapoda</taxon>
        <taxon>Pleocyemata</taxon>
        <taxon>Brachyura</taxon>
        <taxon>Eubrachyura</taxon>
        <taxon>Majoidea</taxon>
        <taxon>Majidae</taxon>
        <taxon>Chionoecetes</taxon>
    </lineage>
</organism>
<gene>
    <name evidence="2" type="ORF">GWK47_046567</name>
</gene>
<protein>
    <submittedName>
        <fullName evidence="2">Uncharacterized protein</fullName>
    </submittedName>
</protein>
<accession>A0A8J4YBZ7</accession>
<evidence type="ECO:0000256" key="1">
    <source>
        <dbReference type="SAM" id="MobiDB-lite"/>
    </source>
</evidence>
<name>A0A8J4YBZ7_CHIOP</name>
<feature type="region of interest" description="Disordered" evidence="1">
    <location>
        <begin position="270"/>
        <end position="303"/>
    </location>
</feature>